<reference evidence="7" key="1">
    <citation type="journal article" date="2019" name="Int. J. Syst. Evol. Microbiol.">
        <title>The Global Catalogue of Microorganisms (GCM) 10K type strain sequencing project: providing services to taxonomists for standard genome sequencing and annotation.</title>
        <authorList>
            <consortium name="The Broad Institute Genomics Platform"/>
            <consortium name="The Broad Institute Genome Sequencing Center for Infectious Disease"/>
            <person name="Wu L."/>
            <person name="Ma J."/>
        </authorList>
    </citation>
    <scope>NUCLEOTIDE SEQUENCE [LARGE SCALE GENOMIC DNA]</scope>
    <source>
        <strain evidence="7">CCUG 53816</strain>
    </source>
</reference>
<dbReference type="Pfam" id="PF06325">
    <property type="entry name" value="PrmA"/>
    <property type="match status" value="1"/>
</dbReference>
<dbReference type="CDD" id="cd02440">
    <property type="entry name" value="AdoMet_MTases"/>
    <property type="match status" value="1"/>
</dbReference>
<proteinExistence type="inferred from homology"/>
<comment type="similarity">
    <text evidence="1">Belongs to the methyltransferase superfamily. PrmA family.</text>
</comment>
<dbReference type="Proteomes" id="UP001595783">
    <property type="component" value="Unassembled WGS sequence"/>
</dbReference>
<keyword evidence="4" id="KW-0808">Transferase</keyword>
<keyword evidence="2" id="KW-0963">Cytoplasm</keyword>
<keyword evidence="6" id="KW-0687">Ribonucleoprotein</keyword>
<evidence type="ECO:0000256" key="5">
    <source>
        <dbReference type="ARBA" id="ARBA00022691"/>
    </source>
</evidence>
<keyword evidence="5" id="KW-0949">S-adenosyl-L-methionine</keyword>
<organism evidence="6 7">
    <name type="scientific">Helicobacter baculiformis</name>
    <dbReference type="NCBI Taxonomy" id="427351"/>
    <lineage>
        <taxon>Bacteria</taxon>
        <taxon>Pseudomonadati</taxon>
        <taxon>Campylobacterota</taxon>
        <taxon>Epsilonproteobacteria</taxon>
        <taxon>Campylobacterales</taxon>
        <taxon>Helicobacteraceae</taxon>
        <taxon>Helicobacter</taxon>
    </lineage>
</organism>
<evidence type="ECO:0000313" key="6">
    <source>
        <dbReference type="EMBL" id="MFC3848076.1"/>
    </source>
</evidence>
<dbReference type="InterPro" id="IPR050078">
    <property type="entry name" value="Ribosomal_L11_MeTrfase_PrmA"/>
</dbReference>
<dbReference type="InterPro" id="IPR029063">
    <property type="entry name" value="SAM-dependent_MTases_sf"/>
</dbReference>
<dbReference type="RefSeq" id="WP_104752345.1">
    <property type="nucleotide sequence ID" value="NZ_FZMF01000022.1"/>
</dbReference>
<gene>
    <name evidence="6" type="primary">prmA</name>
    <name evidence="6" type="ORF">ACFOPX_05995</name>
</gene>
<dbReference type="GO" id="GO:0008168">
    <property type="term" value="F:methyltransferase activity"/>
    <property type="evidence" value="ECO:0007669"/>
    <property type="project" value="UniProtKB-KW"/>
</dbReference>
<evidence type="ECO:0000313" key="7">
    <source>
        <dbReference type="Proteomes" id="UP001595783"/>
    </source>
</evidence>
<dbReference type="Gene3D" id="3.40.50.150">
    <property type="entry name" value="Vaccinia Virus protein VP39"/>
    <property type="match status" value="1"/>
</dbReference>
<evidence type="ECO:0000256" key="1">
    <source>
        <dbReference type="ARBA" id="ARBA00009741"/>
    </source>
</evidence>
<dbReference type="SUPFAM" id="SSF53335">
    <property type="entry name" value="S-adenosyl-L-methionine-dependent methyltransferases"/>
    <property type="match status" value="1"/>
</dbReference>
<dbReference type="GO" id="GO:0005840">
    <property type="term" value="C:ribosome"/>
    <property type="evidence" value="ECO:0007669"/>
    <property type="project" value="UniProtKB-KW"/>
</dbReference>
<evidence type="ECO:0000256" key="3">
    <source>
        <dbReference type="ARBA" id="ARBA00022603"/>
    </source>
</evidence>
<comment type="caution">
    <text evidence="6">The sequence shown here is derived from an EMBL/GenBank/DDBJ whole genome shotgun (WGS) entry which is preliminary data.</text>
</comment>
<dbReference type="PANTHER" id="PTHR43648">
    <property type="entry name" value="ELECTRON TRANSFER FLAVOPROTEIN BETA SUBUNIT LYSINE METHYLTRANSFERASE"/>
    <property type="match status" value="1"/>
</dbReference>
<evidence type="ECO:0000256" key="2">
    <source>
        <dbReference type="ARBA" id="ARBA00022490"/>
    </source>
</evidence>
<dbReference type="InterPro" id="IPR004498">
    <property type="entry name" value="Ribosomal_PrmA_MeTrfase"/>
</dbReference>
<keyword evidence="6" id="KW-0689">Ribosomal protein</keyword>
<dbReference type="GO" id="GO:0032259">
    <property type="term" value="P:methylation"/>
    <property type="evidence" value="ECO:0007669"/>
    <property type="project" value="UniProtKB-KW"/>
</dbReference>
<dbReference type="NCBIfam" id="TIGR00406">
    <property type="entry name" value="prmA"/>
    <property type="match status" value="1"/>
</dbReference>
<keyword evidence="7" id="KW-1185">Reference proteome</keyword>
<name>A0ABV7ZJ44_9HELI</name>
<sequence>MCQDVYFKTFILPTHCSELFADCLLDFTQNAIEEIETAPSLDYHYFGKTPLSPPSAGFVVYSRESSSALLEHLKAFCCAISERLGENIGFYHYSSAHPNLDWVRAYKEGVEPITCGRFHIMPSWNSQTQEDLIPLILDPSLAFGTGRHESTRLLLQEISQLEVRDKLSLDVGCGSGVLSLALAQLGAYTHACDTDPLAIAQTQKNFKRNHLTCAHLWLGSIQEKPESTSYDVVVINIVASVIIQMYADVLKASKKGGLLLLSGILDTCEREVLAIYSQDFTFLHRVQENEWVCLTLCRHSNS</sequence>
<accession>A0ABV7ZJ44</accession>
<protein>
    <submittedName>
        <fullName evidence="6">50S ribosomal protein L11 methyltransferase</fullName>
    </submittedName>
</protein>
<dbReference type="EMBL" id="JBHRZO010000037">
    <property type="protein sequence ID" value="MFC3848076.1"/>
    <property type="molecule type" value="Genomic_DNA"/>
</dbReference>
<evidence type="ECO:0000256" key="4">
    <source>
        <dbReference type="ARBA" id="ARBA00022679"/>
    </source>
</evidence>
<keyword evidence="3 6" id="KW-0489">Methyltransferase</keyword>
<dbReference type="PANTHER" id="PTHR43648:SF1">
    <property type="entry name" value="ELECTRON TRANSFER FLAVOPROTEIN BETA SUBUNIT LYSINE METHYLTRANSFERASE"/>
    <property type="match status" value="1"/>
</dbReference>